<reference evidence="1 2" key="1">
    <citation type="submission" date="2016-05" db="EMBL/GenBank/DDBJ databases">
        <title>Complete genome sequence of bacteriophage vB_KpnS_KpV522 lytic for Klebsiella pneumoniae.</title>
        <authorList>
            <person name="Komisarova E.V."/>
            <person name="Krasilnikova V.M."/>
            <person name="Kislichkina A.A."/>
            <person name="Myakinina V.P."/>
            <person name="Volozhantsev N.V."/>
        </authorList>
    </citation>
    <scope>NUCLEOTIDE SEQUENCE [LARGE SCALE GENOMIC DNA]</scope>
</reference>
<protein>
    <submittedName>
        <fullName evidence="1">Uncharacterized protein</fullName>
    </submittedName>
</protein>
<dbReference type="EMBL" id="KX237515">
    <property type="protein sequence ID" value="AOZ65338.1"/>
    <property type="molecule type" value="Genomic_DNA"/>
</dbReference>
<keyword evidence="2" id="KW-1185">Reference proteome</keyword>
<sequence>MRTVTISTSFSYMVGAPDVDIQISRDIAARGVTEKFKAAAAAAIIHYYGRHPEDFKADDTPFVVNTDPASKAWQINDKQTGYFIFGATPCRVDSNDIEIQSLEDAAPRTQRTIYICQDYTTCVPE</sequence>
<organism evidence="1 2">
    <name type="scientific">Klebsiella phage vB_KpnS_KpV522</name>
    <dbReference type="NCBI Taxonomy" id="1912320"/>
    <lineage>
        <taxon>Viruses</taxon>
        <taxon>Duplodnaviria</taxon>
        <taxon>Heunggongvirae</taxon>
        <taxon>Uroviricota</taxon>
        <taxon>Caudoviricetes</taxon>
        <taxon>Drexlerviridae</taxon>
        <taxon>Webervirus</taxon>
        <taxon>Webervirus KpV522</taxon>
    </lineage>
</organism>
<proteinExistence type="predicted"/>
<evidence type="ECO:0000313" key="2">
    <source>
        <dbReference type="Proteomes" id="UP000224200"/>
    </source>
</evidence>
<dbReference type="Proteomes" id="UP000224200">
    <property type="component" value="Segment"/>
</dbReference>
<evidence type="ECO:0000313" key="1">
    <source>
        <dbReference type="EMBL" id="AOZ65338.1"/>
    </source>
</evidence>
<gene>
    <name evidence="1" type="ORF">kpv522_73</name>
</gene>
<name>A0A1I9SER1_9CAUD</name>
<accession>A0A1I9SER1</accession>